<organism evidence="6 7">
    <name type="scientific">Hanseniaspora uvarum</name>
    <name type="common">Yeast</name>
    <name type="synonym">Kloeckera apiculata</name>
    <dbReference type="NCBI Taxonomy" id="29833"/>
    <lineage>
        <taxon>Eukaryota</taxon>
        <taxon>Fungi</taxon>
        <taxon>Dikarya</taxon>
        <taxon>Ascomycota</taxon>
        <taxon>Saccharomycotina</taxon>
        <taxon>Saccharomycetes</taxon>
        <taxon>Saccharomycodales</taxon>
        <taxon>Saccharomycodaceae</taxon>
        <taxon>Hanseniaspora</taxon>
    </lineage>
</organism>
<accession>A0A1E5RUY5</accession>
<dbReference type="GO" id="GO:0005634">
    <property type="term" value="C:nucleus"/>
    <property type="evidence" value="ECO:0007669"/>
    <property type="project" value="UniProtKB-SubCell"/>
</dbReference>
<name>A0A1E5RUY5_HANUV</name>
<gene>
    <name evidence="6" type="ORF">AWRI3580_g1381</name>
</gene>
<dbReference type="STRING" id="29833.A0A1E5RUY5"/>
<evidence type="ECO:0000256" key="4">
    <source>
        <dbReference type="ARBA" id="ARBA00023242"/>
    </source>
</evidence>
<dbReference type="PANTHER" id="PTHR11380:SF16">
    <property type="entry name" value="TRANSCRIPTION INITIATION PROTEIN SPT3 HOMOLOG"/>
    <property type="match status" value="1"/>
</dbReference>
<dbReference type="InterPro" id="IPR003195">
    <property type="entry name" value="TFIID_TAF13"/>
</dbReference>
<comment type="caution">
    <text evidence="6">The sequence shown here is derived from an EMBL/GenBank/DDBJ whole genome shotgun (WGS) entry which is preliminary data.</text>
</comment>
<comment type="subcellular location">
    <subcellularLocation>
        <location evidence="1">Nucleus</location>
    </subcellularLocation>
</comment>
<feature type="compositionally biased region" description="Low complexity" evidence="5">
    <location>
        <begin position="122"/>
        <end position="131"/>
    </location>
</feature>
<dbReference type="GO" id="GO:0006366">
    <property type="term" value="P:transcription by RNA polymerase II"/>
    <property type="evidence" value="ECO:0007669"/>
    <property type="project" value="InterPro"/>
</dbReference>
<sequence>MMFVSGELQNTSILLTNMIEDMVKQEVIKILSEGLKLAITRKNYTFGHMDNKVYKNFVSNVNSASLTASGFTGSNINLPPMILPEDIIFLMRHDRSQVSRLRTYLLWKDLRKNNKDKDKDINLGQNDNDGSGNKDDKKDNNKEQGVKRTTINLPWELLFMFTEQPLNDDEQDDEKIDDLDREEILKSQKKLKQADERTLKMTQKEYVHWSECRQASFTFRKAKRFKEWCGFSNIQEQMGFNPNGAGGGKLSDDVIDILGFITFDLVCNITEIGIKLMKQEEHYLKSQIETSDRGLFGKGSALIELDLRPKHIIGALRQLKKTRFGKSSIRNFSRGRTKYKKMAI</sequence>
<keyword evidence="4" id="KW-0539">Nucleus</keyword>
<dbReference type="Pfam" id="PF02269">
    <property type="entry name" value="TFIID-18kDa"/>
    <property type="match status" value="1"/>
</dbReference>
<dbReference type="Proteomes" id="UP000095358">
    <property type="component" value="Unassembled WGS sequence"/>
</dbReference>
<evidence type="ECO:0000256" key="1">
    <source>
        <dbReference type="ARBA" id="ARBA00004123"/>
    </source>
</evidence>
<dbReference type="OrthoDB" id="66982at2759"/>
<evidence type="ECO:0000256" key="2">
    <source>
        <dbReference type="ARBA" id="ARBA00023015"/>
    </source>
</evidence>
<dbReference type="GO" id="GO:0003712">
    <property type="term" value="F:transcription coregulator activity"/>
    <property type="evidence" value="ECO:0007669"/>
    <property type="project" value="TreeGrafter"/>
</dbReference>
<dbReference type="PANTHER" id="PTHR11380">
    <property type="entry name" value="TRANSCRIPTION INITIATION FACTOR TFIID/SUPT3-RELATED"/>
    <property type="match status" value="1"/>
</dbReference>
<proteinExistence type="predicted"/>
<keyword evidence="2" id="KW-0805">Transcription regulation</keyword>
<protein>
    <submittedName>
        <fullName evidence="6">Protein SPT3</fullName>
    </submittedName>
</protein>
<evidence type="ECO:0000313" key="7">
    <source>
        <dbReference type="Proteomes" id="UP000095358"/>
    </source>
</evidence>
<dbReference type="EMBL" id="LPNN01000003">
    <property type="protein sequence ID" value="OEJ90626.1"/>
    <property type="molecule type" value="Genomic_DNA"/>
</dbReference>
<reference evidence="7" key="1">
    <citation type="journal article" date="2016" name="Genome Announc.">
        <title>Genome sequences of three species of Hanseniaspora isolated from spontaneous wine fermentations.</title>
        <authorList>
            <person name="Sternes P.R."/>
            <person name="Lee D."/>
            <person name="Kutyna D.R."/>
            <person name="Borneman A.R."/>
        </authorList>
    </citation>
    <scope>NUCLEOTIDE SEQUENCE [LARGE SCALE GENOMIC DNA]</scope>
    <source>
        <strain evidence="7">AWRI3580</strain>
    </source>
</reference>
<keyword evidence="3" id="KW-0804">Transcription</keyword>
<evidence type="ECO:0000256" key="3">
    <source>
        <dbReference type="ARBA" id="ARBA00023163"/>
    </source>
</evidence>
<dbReference type="VEuPathDB" id="FungiDB:AWRI3580_g1381"/>
<feature type="region of interest" description="Disordered" evidence="5">
    <location>
        <begin position="117"/>
        <end position="146"/>
    </location>
</feature>
<evidence type="ECO:0000256" key="5">
    <source>
        <dbReference type="SAM" id="MobiDB-lite"/>
    </source>
</evidence>
<dbReference type="GO" id="GO:0000124">
    <property type="term" value="C:SAGA complex"/>
    <property type="evidence" value="ECO:0007669"/>
    <property type="project" value="TreeGrafter"/>
</dbReference>
<feature type="compositionally biased region" description="Basic and acidic residues" evidence="5">
    <location>
        <begin position="132"/>
        <end position="146"/>
    </location>
</feature>
<keyword evidence="7" id="KW-1185">Reference proteome</keyword>
<evidence type="ECO:0000313" key="6">
    <source>
        <dbReference type="EMBL" id="OEJ90626.1"/>
    </source>
</evidence>
<dbReference type="AlphaFoldDB" id="A0A1E5RUY5"/>